<proteinExistence type="predicted"/>
<name>A0ABV4MH58_9VIBR</name>
<dbReference type="CDD" id="cd01949">
    <property type="entry name" value="GGDEF"/>
    <property type="match status" value="1"/>
</dbReference>
<keyword evidence="5" id="KW-0808">Transferase</keyword>
<comment type="catalytic activity">
    <reaction evidence="2">
        <text>2 GTP = 3',3'-c-di-GMP + 2 diphosphate</text>
        <dbReference type="Rhea" id="RHEA:24898"/>
        <dbReference type="ChEBI" id="CHEBI:33019"/>
        <dbReference type="ChEBI" id="CHEBI:37565"/>
        <dbReference type="ChEBI" id="CHEBI:58805"/>
        <dbReference type="EC" id="2.7.7.65"/>
    </reaction>
</comment>
<dbReference type="GO" id="GO:0052621">
    <property type="term" value="F:diguanylate cyclase activity"/>
    <property type="evidence" value="ECO:0007669"/>
    <property type="project" value="UniProtKB-EC"/>
</dbReference>
<keyword evidence="5" id="KW-0548">Nucleotidyltransferase</keyword>
<keyword evidence="6" id="KW-1185">Reference proteome</keyword>
<dbReference type="PANTHER" id="PTHR45138:SF9">
    <property type="entry name" value="DIGUANYLATE CYCLASE DGCM-RELATED"/>
    <property type="match status" value="1"/>
</dbReference>
<evidence type="ECO:0000313" key="6">
    <source>
        <dbReference type="Proteomes" id="UP001569151"/>
    </source>
</evidence>
<dbReference type="Pfam" id="PF00990">
    <property type="entry name" value="GGDEF"/>
    <property type="match status" value="1"/>
</dbReference>
<sequence length="215" mass="24737">MHVDYSVSARYVISLIVTAILVHVVVKAVRKLQVDMHNLLVRDPITGAFNRHELNISLEKAIQQYTTSTIAIIDVDRFKYINDRYGHDEGDNVLMMIVRTLNRFTGPTDKLFRLGGDEFLLLFHGKERVLTEEIMNYIAKEIRHTVHANSTGVSISVGIAESEPFKHIREWMKRADLALYESKRLGRDRVSCYTPSMSAQFEQREVETSGRTNLR</sequence>
<keyword evidence="3" id="KW-0472">Membrane</keyword>
<organism evidence="5 6">
    <name type="scientific">Vibrio bivalvicida</name>
    <dbReference type="NCBI Taxonomy" id="1276888"/>
    <lineage>
        <taxon>Bacteria</taxon>
        <taxon>Pseudomonadati</taxon>
        <taxon>Pseudomonadota</taxon>
        <taxon>Gammaproteobacteria</taxon>
        <taxon>Vibrionales</taxon>
        <taxon>Vibrionaceae</taxon>
        <taxon>Vibrio</taxon>
        <taxon>Vibrio oreintalis group</taxon>
    </lineage>
</organism>
<evidence type="ECO:0000256" key="1">
    <source>
        <dbReference type="ARBA" id="ARBA00012528"/>
    </source>
</evidence>
<accession>A0ABV4MH58</accession>
<reference evidence="5 6" key="1">
    <citation type="submission" date="2024-06" db="EMBL/GenBank/DDBJ databases">
        <authorList>
            <person name="Steensen K."/>
            <person name="Seneca J."/>
            <person name="Bartlau N."/>
            <person name="Yu A.X."/>
            <person name="Polz M.F."/>
        </authorList>
    </citation>
    <scope>NUCLEOTIDE SEQUENCE [LARGE SCALE GENOMIC DNA]</scope>
    <source>
        <strain evidence="5 6">1F146</strain>
    </source>
</reference>
<dbReference type="InterPro" id="IPR050469">
    <property type="entry name" value="Diguanylate_Cyclase"/>
</dbReference>
<evidence type="ECO:0000256" key="2">
    <source>
        <dbReference type="ARBA" id="ARBA00034247"/>
    </source>
</evidence>
<keyword evidence="3" id="KW-1133">Transmembrane helix</keyword>
<dbReference type="Proteomes" id="UP001569151">
    <property type="component" value="Unassembled WGS sequence"/>
</dbReference>
<feature type="transmembrane region" description="Helical" evidence="3">
    <location>
        <begin position="12"/>
        <end position="29"/>
    </location>
</feature>
<comment type="caution">
    <text evidence="5">The sequence shown here is derived from an EMBL/GenBank/DDBJ whole genome shotgun (WGS) entry which is preliminary data.</text>
</comment>
<dbReference type="PANTHER" id="PTHR45138">
    <property type="entry name" value="REGULATORY COMPONENTS OF SENSORY TRANSDUCTION SYSTEM"/>
    <property type="match status" value="1"/>
</dbReference>
<dbReference type="InterPro" id="IPR000160">
    <property type="entry name" value="GGDEF_dom"/>
</dbReference>
<dbReference type="Gene3D" id="3.30.70.270">
    <property type="match status" value="1"/>
</dbReference>
<dbReference type="SMART" id="SM00267">
    <property type="entry name" value="GGDEF"/>
    <property type="match status" value="1"/>
</dbReference>
<dbReference type="EC" id="2.7.7.65" evidence="1"/>
<protein>
    <recommendedName>
        <fullName evidence="1">diguanylate cyclase</fullName>
        <ecNumber evidence="1">2.7.7.65</ecNumber>
    </recommendedName>
</protein>
<evidence type="ECO:0000259" key="4">
    <source>
        <dbReference type="PROSITE" id="PS50887"/>
    </source>
</evidence>
<gene>
    <name evidence="5" type="ORF">ACED39_09010</name>
</gene>
<dbReference type="NCBIfam" id="TIGR00254">
    <property type="entry name" value="GGDEF"/>
    <property type="match status" value="1"/>
</dbReference>
<dbReference type="EMBL" id="JBGOOS010000010">
    <property type="protein sequence ID" value="MEZ8208916.1"/>
    <property type="molecule type" value="Genomic_DNA"/>
</dbReference>
<dbReference type="InterPro" id="IPR043128">
    <property type="entry name" value="Rev_trsase/Diguanyl_cyclase"/>
</dbReference>
<dbReference type="SUPFAM" id="SSF55073">
    <property type="entry name" value="Nucleotide cyclase"/>
    <property type="match status" value="1"/>
</dbReference>
<keyword evidence="3" id="KW-0812">Transmembrane</keyword>
<dbReference type="PROSITE" id="PS50887">
    <property type="entry name" value="GGDEF"/>
    <property type="match status" value="1"/>
</dbReference>
<feature type="domain" description="GGDEF" evidence="4">
    <location>
        <begin position="66"/>
        <end position="195"/>
    </location>
</feature>
<dbReference type="InterPro" id="IPR029787">
    <property type="entry name" value="Nucleotide_cyclase"/>
</dbReference>
<evidence type="ECO:0000256" key="3">
    <source>
        <dbReference type="SAM" id="Phobius"/>
    </source>
</evidence>
<dbReference type="RefSeq" id="WP_371718623.1">
    <property type="nucleotide sequence ID" value="NZ_JBGOOF010000011.1"/>
</dbReference>
<evidence type="ECO:0000313" key="5">
    <source>
        <dbReference type="EMBL" id="MEZ8208916.1"/>
    </source>
</evidence>